<evidence type="ECO:0008006" key="5">
    <source>
        <dbReference type="Google" id="ProtNLM"/>
    </source>
</evidence>
<dbReference type="OrthoDB" id="5592350at2"/>
<evidence type="ECO:0000256" key="1">
    <source>
        <dbReference type="ARBA" id="ARBA00022729"/>
    </source>
</evidence>
<protein>
    <recommendedName>
        <fullName evidence="5">DUF2541 domain-containing protein</fullName>
    </recommendedName>
</protein>
<evidence type="ECO:0000313" key="4">
    <source>
        <dbReference type="Proteomes" id="UP000078435"/>
    </source>
</evidence>
<organism evidence="3 4">
    <name type="scientific">Aeromonas enteropelogenes</name>
    <name type="common">Aeromonas trota</name>
    <dbReference type="NCBI Taxonomy" id="29489"/>
    <lineage>
        <taxon>Bacteria</taxon>
        <taxon>Pseudomonadati</taxon>
        <taxon>Pseudomonadota</taxon>
        <taxon>Gammaproteobacteria</taxon>
        <taxon>Aeromonadales</taxon>
        <taxon>Aeromonadaceae</taxon>
        <taxon>Aeromonas</taxon>
    </lineage>
</organism>
<dbReference type="EMBL" id="JMGO02000002">
    <property type="protein sequence ID" value="KXU81901.1"/>
    <property type="molecule type" value="Genomic_DNA"/>
</dbReference>
<comment type="caution">
    <text evidence="3">The sequence shown here is derived from an EMBL/GenBank/DDBJ whole genome shotgun (WGS) entry which is preliminary data.</text>
</comment>
<keyword evidence="1 2" id="KW-0732">Signal</keyword>
<dbReference type="AlphaFoldDB" id="A0A175VMP2"/>
<evidence type="ECO:0000313" key="3">
    <source>
        <dbReference type="EMBL" id="KXU81901.1"/>
    </source>
</evidence>
<accession>A0A175VMP2</accession>
<feature type="chain" id="PRO_5008043085" description="DUF2541 domain-containing protein" evidence="2">
    <location>
        <begin position="31"/>
        <end position="133"/>
    </location>
</feature>
<dbReference type="RefSeq" id="WP_061475635.1">
    <property type="nucleotide sequence ID" value="NZ_CP082887.1"/>
</dbReference>
<name>A0A175VMP2_AEREN</name>
<gene>
    <name evidence="3" type="ORF">LCR_09455</name>
</gene>
<reference evidence="3 4" key="1">
    <citation type="submission" date="2016-02" db="EMBL/GenBank/DDBJ databases">
        <title>Draft genome sequence of Aeromonas trota strain 1999lcr isolated from cerebrospinal fluid (CSF).</title>
        <authorList>
            <person name="Dallagassa C.B."/>
            <person name="Prediger K.C."/>
            <person name="Weiss V.A."/>
            <person name="Assis F.E."/>
            <person name="Baura V."/>
            <person name="Cruz L.M."/>
            <person name="Souza E.M."/>
            <person name="Pedrosa F.O."/>
            <person name="Fadel-Picheth C.M."/>
        </authorList>
    </citation>
    <scope>NUCLEOTIDE SEQUENCE [LARGE SCALE GENOMIC DNA]</scope>
    <source>
        <strain evidence="3 4">1999lcr</strain>
    </source>
</reference>
<feature type="signal peptide" evidence="2">
    <location>
        <begin position="1"/>
        <end position="30"/>
    </location>
</feature>
<proteinExistence type="predicted"/>
<sequence length="133" mass="14745">MSLMSVLKSRLSVRALLGGALLAVASSSYAGDDQFTLGRTILLGAGDHGATIPLVICRQTKYIKVKAERDLTLERVVVTYGGDRTKTIYFDREMRGEKETEWRSLGSRRCVKKIEVYGNSERSKAGVKVFGRK</sequence>
<dbReference type="InterPro" id="IPR020240">
    <property type="entry name" value="UPF0412_YaaI"/>
</dbReference>
<dbReference type="Proteomes" id="UP000078435">
    <property type="component" value="Unassembled WGS sequence"/>
</dbReference>
<evidence type="ECO:0000256" key="2">
    <source>
        <dbReference type="SAM" id="SignalP"/>
    </source>
</evidence>
<dbReference type="Pfam" id="PF10807">
    <property type="entry name" value="DUF2541"/>
    <property type="match status" value="1"/>
</dbReference>